<reference evidence="1" key="1">
    <citation type="journal article" date="2023" name="G3 (Bethesda)">
        <title>A reference genome for the long-term kleptoplast-retaining sea slug Elysia crispata morphotype clarki.</title>
        <authorList>
            <person name="Eastman K.E."/>
            <person name="Pendleton A.L."/>
            <person name="Shaikh M.A."/>
            <person name="Suttiyut T."/>
            <person name="Ogas R."/>
            <person name="Tomko P."/>
            <person name="Gavelis G."/>
            <person name="Widhalm J.R."/>
            <person name="Wisecaver J.H."/>
        </authorList>
    </citation>
    <scope>NUCLEOTIDE SEQUENCE</scope>
    <source>
        <strain evidence="1">ECLA1</strain>
    </source>
</reference>
<dbReference type="AlphaFoldDB" id="A0AAE0YEH9"/>
<evidence type="ECO:0000313" key="1">
    <source>
        <dbReference type="EMBL" id="KAK3742165.1"/>
    </source>
</evidence>
<dbReference type="EMBL" id="JAWDGP010006373">
    <property type="protein sequence ID" value="KAK3742165.1"/>
    <property type="molecule type" value="Genomic_DNA"/>
</dbReference>
<keyword evidence="2" id="KW-1185">Reference proteome</keyword>
<evidence type="ECO:0000313" key="2">
    <source>
        <dbReference type="Proteomes" id="UP001283361"/>
    </source>
</evidence>
<proteinExistence type="predicted"/>
<protein>
    <submittedName>
        <fullName evidence="1">Uncharacterized protein</fullName>
    </submittedName>
</protein>
<comment type="caution">
    <text evidence="1">The sequence shown here is derived from an EMBL/GenBank/DDBJ whole genome shotgun (WGS) entry which is preliminary data.</text>
</comment>
<name>A0AAE0YEH9_9GAST</name>
<sequence length="99" mass="12072">MRQNCKLNQEGQYFDMDMMELRRLDIKRTQRQKDEARLLTLRENYFYNRRMQHLLYFSSKQKPLSLFNEQLTSCSMVSFTAELSRSWCCVGNQWCMQHG</sequence>
<dbReference type="Proteomes" id="UP001283361">
    <property type="component" value="Unassembled WGS sequence"/>
</dbReference>
<accession>A0AAE0YEH9</accession>
<organism evidence="1 2">
    <name type="scientific">Elysia crispata</name>
    <name type="common">lettuce slug</name>
    <dbReference type="NCBI Taxonomy" id="231223"/>
    <lineage>
        <taxon>Eukaryota</taxon>
        <taxon>Metazoa</taxon>
        <taxon>Spiralia</taxon>
        <taxon>Lophotrochozoa</taxon>
        <taxon>Mollusca</taxon>
        <taxon>Gastropoda</taxon>
        <taxon>Heterobranchia</taxon>
        <taxon>Euthyneura</taxon>
        <taxon>Panpulmonata</taxon>
        <taxon>Sacoglossa</taxon>
        <taxon>Placobranchoidea</taxon>
        <taxon>Plakobranchidae</taxon>
        <taxon>Elysia</taxon>
    </lineage>
</organism>
<gene>
    <name evidence="1" type="ORF">RRG08_044985</name>
</gene>